<dbReference type="SMART" id="SM01130">
    <property type="entry name" value="DHDPS"/>
    <property type="match status" value="1"/>
</dbReference>
<dbReference type="EMBL" id="JAUQTG010000003">
    <property type="protein sequence ID" value="MDO7856106.1"/>
    <property type="molecule type" value="Genomic_DNA"/>
</dbReference>
<dbReference type="EC" id="4.2.1.41" evidence="4"/>
<reference evidence="4" key="1">
    <citation type="submission" date="2023-07" db="EMBL/GenBank/DDBJ databases">
        <authorList>
            <person name="Yang W."/>
            <person name="Chen J."/>
            <person name="Ji P."/>
            <person name="Hu F."/>
        </authorList>
    </citation>
    <scope>NUCLEOTIDE SEQUENCE</scope>
    <source>
        <strain evidence="4">CRE-138-0111</strain>
    </source>
</reference>
<evidence type="ECO:0000256" key="2">
    <source>
        <dbReference type="ARBA" id="ARBA00023239"/>
    </source>
</evidence>
<dbReference type="EC" id="4.1.3.3" evidence="4"/>
<accession>A0ABT9ANF4</accession>
<protein>
    <submittedName>
        <fullName evidence="4">Dihydrodipicolinate synthase family protein</fullName>
        <ecNumber evidence="4">4.1.3.3</ecNumber>
        <ecNumber evidence="4">4.2.1.41</ecNumber>
        <ecNumber evidence="4">4.3.3.7</ecNumber>
    </submittedName>
</protein>
<gene>
    <name evidence="4" type="ORF">Q5E86_06980</name>
</gene>
<dbReference type="GO" id="GO:0047448">
    <property type="term" value="F:5-dehydro-4-deoxyglucarate dehydratase activity"/>
    <property type="evidence" value="ECO:0007669"/>
    <property type="project" value="UniProtKB-EC"/>
</dbReference>
<organism evidence="4 5">
    <name type="scientific">Providencia huashanensis</name>
    <dbReference type="NCBI Taxonomy" id="3037798"/>
    <lineage>
        <taxon>Bacteria</taxon>
        <taxon>Pseudomonadati</taxon>
        <taxon>Pseudomonadota</taxon>
        <taxon>Gammaproteobacteria</taxon>
        <taxon>Enterobacterales</taxon>
        <taxon>Morganellaceae</taxon>
        <taxon>Providencia</taxon>
    </lineage>
</organism>
<dbReference type="Proteomes" id="UP001176478">
    <property type="component" value="Unassembled WGS sequence"/>
</dbReference>
<keyword evidence="5" id="KW-1185">Reference proteome</keyword>
<dbReference type="PANTHER" id="PTHR12128:SF66">
    <property type="entry name" value="4-HYDROXY-2-OXOGLUTARATE ALDOLASE, MITOCHONDRIAL"/>
    <property type="match status" value="1"/>
</dbReference>
<dbReference type="GO" id="GO:0008840">
    <property type="term" value="F:4-hydroxy-tetrahydrodipicolinate synthase activity"/>
    <property type="evidence" value="ECO:0007669"/>
    <property type="project" value="UniProtKB-EC"/>
</dbReference>
<evidence type="ECO:0000313" key="5">
    <source>
        <dbReference type="Proteomes" id="UP001176478"/>
    </source>
</evidence>
<proteinExistence type="inferred from homology"/>
<sequence>MKYQVNDIIGVNPIIAAPFDKYGEIDEQGFSNIISYLNSIGVNGATLFGVASEFAKFNDYERDLLADIYLNQSEVNFYKALSVTDHSTENAIKRAKKYEQLGADALMLLPPFFLNPSQAAVEKHIQEVLESVSIPVMLQYAPNETGFLITPSKMAQWSEIYPNAVFKIECNPPTEYTQEFLSYVPDAVVLNGYAGLYMLDMLDIGGKGVMPGCSFSEIYVEMYRLWVNKEKDKAQKLHGRLLKYINQWMTHCEYIIQVEKTILNKRGILKSDYCRRPNYSLNNDDMKTIAEFMNEFNLTPINGGGWYG</sequence>
<evidence type="ECO:0000256" key="1">
    <source>
        <dbReference type="ARBA" id="ARBA00007592"/>
    </source>
</evidence>
<dbReference type="EC" id="4.3.3.7" evidence="4"/>
<dbReference type="InterPro" id="IPR002220">
    <property type="entry name" value="DapA-like"/>
</dbReference>
<dbReference type="PIRSF" id="PIRSF001365">
    <property type="entry name" value="DHDPS"/>
    <property type="match status" value="1"/>
</dbReference>
<comment type="caution">
    <text evidence="4">The sequence shown here is derived from an EMBL/GenBank/DDBJ whole genome shotgun (WGS) entry which is preliminary data.</text>
</comment>
<evidence type="ECO:0000256" key="3">
    <source>
        <dbReference type="PIRNR" id="PIRNR001365"/>
    </source>
</evidence>
<dbReference type="PANTHER" id="PTHR12128">
    <property type="entry name" value="DIHYDRODIPICOLINATE SYNTHASE"/>
    <property type="match status" value="1"/>
</dbReference>
<comment type="similarity">
    <text evidence="1 3">Belongs to the DapA family.</text>
</comment>
<dbReference type="Gene3D" id="3.20.20.70">
    <property type="entry name" value="Aldolase class I"/>
    <property type="match status" value="1"/>
</dbReference>
<dbReference type="InterPro" id="IPR013785">
    <property type="entry name" value="Aldolase_TIM"/>
</dbReference>
<dbReference type="GO" id="GO:0008747">
    <property type="term" value="F:N-acetylneuraminate lyase activity"/>
    <property type="evidence" value="ECO:0007669"/>
    <property type="project" value="UniProtKB-EC"/>
</dbReference>
<keyword evidence="2 3" id="KW-0456">Lyase</keyword>
<dbReference type="SUPFAM" id="SSF51569">
    <property type="entry name" value="Aldolase"/>
    <property type="match status" value="1"/>
</dbReference>
<evidence type="ECO:0000313" key="4">
    <source>
        <dbReference type="EMBL" id="MDO7856106.1"/>
    </source>
</evidence>
<reference evidence="4" key="2">
    <citation type="journal article" date="2024" name="Int. J. Antimicrob. Agents">
        <title>Identification of a novel Providencia species showing multi-drug-resistant in three patients with hospital-acquired infection.</title>
        <authorList>
            <person name="Yang W."/>
            <person name="Chen J."/>
            <person name="Yang F."/>
            <person name="Ji P."/>
            <person name="Shen S."/>
            <person name="Yin D."/>
            <person name="Hu F."/>
        </authorList>
    </citation>
    <scope>NUCLEOTIDE SEQUENCE</scope>
    <source>
        <strain evidence="4">CRE-138-0111</strain>
    </source>
</reference>
<name>A0ABT9ANF4_9GAMM</name>
<dbReference type="Pfam" id="PF00701">
    <property type="entry name" value="DHDPS"/>
    <property type="match status" value="1"/>
</dbReference>
<dbReference type="CDD" id="cd00408">
    <property type="entry name" value="DHDPS-like"/>
    <property type="match status" value="1"/>
</dbReference>